<evidence type="ECO:0000259" key="5">
    <source>
        <dbReference type="PROSITE" id="PS50255"/>
    </source>
</evidence>
<dbReference type="Proteomes" id="UP000231503">
    <property type="component" value="Unassembled WGS sequence"/>
</dbReference>
<dbReference type="EMBL" id="PFCO01000009">
    <property type="protein sequence ID" value="PIR69324.1"/>
    <property type="molecule type" value="Genomic_DNA"/>
</dbReference>
<evidence type="ECO:0000313" key="7">
    <source>
        <dbReference type="Proteomes" id="UP000231503"/>
    </source>
</evidence>
<sequence>MMEDAGDGVIEDGSMSDQVTLYTLTDVATHNTKDDCWLAIHGKVYDVTEFIPTHPGGPAIIQGCGKDATSMFESRPSSGTSHSETARALLPGFYIGDLATQ</sequence>
<dbReference type="Pfam" id="PF00173">
    <property type="entry name" value="Cyt-b5"/>
    <property type="match status" value="1"/>
</dbReference>
<dbReference type="GO" id="GO:0016020">
    <property type="term" value="C:membrane"/>
    <property type="evidence" value="ECO:0007669"/>
    <property type="project" value="TreeGrafter"/>
</dbReference>
<dbReference type="SUPFAM" id="SSF55856">
    <property type="entry name" value="Cytochrome b5-like heme/steroid binding domain"/>
    <property type="match status" value="1"/>
</dbReference>
<keyword evidence="2" id="KW-0479">Metal-binding</keyword>
<evidence type="ECO:0000313" key="6">
    <source>
        <dbReference type="EMBL" id="PIR69324.1"/>
    </source>
</evidence>
<evidence type="ECO:0000256" key="4">
    <source>
        <dbReference type="ARBA" id="ARBA00038168"/>
    </source>
</evidence>
<protein>
    <submittedName>
        <fullName evidence="6">Cytochrome B</fullName>
    </submittedName>
</protein>
<gene>
    <name evidence="6" type="ORF">COU47_04450</name>
</gene>
<comment type="similarity">
    <text evidence="4">Belongs to the cytochrome b5 family.</text>
</comment>
<dbReference type="GO" id="GO:0020037">
    <property type="term" value="F:heme binding"/>
    <property type="evidence" value="ECO:0007669"/>
    <property type="project" value="InterPro"/>
</dbReference>
<keyword evidence="3" id="KW-0408">Iron</keyword>
<dbReference type="PROSITE" id="PS00191">
    <property type="entry name" value="CYTOCHROME_B5_1"/>
    <property type="match status" value="1"/>
</dbReference>
<organism evidence="6 7">
    <name type="scientific">Candidatus Niyogibacteria bacterium CG10_big_fil_rev_8_21_14_0_10_46_36</name>
    <dbReference type="NCBI Taxonomy" id="1974726"/>
    <lineage>
        <taxon>Bacteria</taxon>
        <taxon>Candidatus Niyogiibacteriota</taxon>
    </lineage>
</organism>
<evidence type="ECO:0000256" key="2">
    <source>
        <dbReference type="ARBA" id="ARBA00022723"/>
    </source>
</evidence>
<dbReference type="GO" id="GO:0046872">
    <property type="term" value="F:metal ion binding"/>
    <property type="evidence" value="ECO:0007669"/>
    <property type="project" value="UniProtKB-KW"/>
</dbReference>
<comment type="caution">
    <text evidence="6">The sequence shown here is derived from an EMBL/GenBank/DDBJ whole genome shotgun (WGS) entry which is preliminary data.</text>
</comment>
<dbReference type="InterPro" id="IPR036400">
    <property type="entry name" value="Cyt_B5-like_heme/steroid_sf"/>
</dbReference>
<dbReference type="PANTHER" id="PTHR19359:SF95">
    <property type="entry name" value="CYTOCHROME B5 TYPE B"/>
    <property type="match status" value="1"/>
</dbReference>
<dbReference type="AlphaFoldDB" id="A0A2H0TED3"/>
<evidence type="ECO:0000256" key="3">
    <source>
        <dbReference type="ARBA" id="ARBA00023004"/>
    </source>
</evidence>
<name>A0A2H0TED3_9BACT</name>
<evidence type="ECO:0000256" key="1">
    <source>
        <dbReference type="ARBA" id="ARBA00022617"/>
    </source>
</evidence>
<dbReference type="InterPro" id="IPR001199">
    <property type="entry name" value="Cyt_B5-like_heme/steroid-bd"/>
</dbReference>
<dbReference type="InterPro" id="IPR018506">
    <property type="entry name" value="Cyt_B5_heme-BS"/>
</dbReference>
<accession>A0A2H0TED3</accession>
<dbReference type="Gene3D" id="3.10.120.10">
    <property type="entry name" value="Cytochrome b5-like heme/steroid binding domain"/>
    <property type="match status" value="1"/>
</dbReference>
<dbReference type="PANTHER" id="PTHR19359">
    <property type="entry name" value="CYTOCHROME B5"/>
    <property type="match status" value="1"/>
</dbReference>
<reference evidence="7" key="1">
    <citation type="submission" date="2017-09" db="EMBL/GenBank/DDBJ databases">
        <title>Depth-based differentiation of microbial function through sediment-hosted aquifers and enrichment of novel symbionts in the deep terrestrial subsurface.</title>
        <authorList>
            <person name="Probst A.J."/>
            <person name="Ladd B."/>
            <person name="Jarett J.K."/>
            <person name="Geller-Mcgrath D.E."/>
            <person name="Sieber C.M.K."/>
            <person name="Emerson J.B."/>
            <person name="Anantharaman K."/>
            <person name="Thomas B.C."/>
            <person name="Malmstrom R."/>
            <person name="Stieglmeier M."/>
            <person name="Klingl A."/>
            <person name="Woyke T."/>
            <person name="Ryan C.M."/>
            <person name="Banfield J.F."/>
        </authorList>
    </citation>
    <scope>NUCLEOTIDE SEQUENCE [LARGE SCALE GENOMIC DNA]</scope>
</reference>
<dbReference type="SMART" id="SM01117">
    <property type="entry name" value="Cyt-b5"/>
    <property type="match status" value="1"/>
</dbReference>
<dbReference type="InterPro" id="IPR050668">
    <property type="entry name" value="Cytochrome_b5"/>
</dbReference>
<keyword evidence="1" id="KW-0349">Heme</keyword>
<dbReference type="PROSITE" id="PS50255">
    <property type="entry name" value="CYTOCHROME_B5_2"/>
    <property type="match status" value="1"/>
</dbReference>
<proteinExistence type="inferred from homology"/>
<feature type="domain" description="Cytochrome b5 heme-binding" evidence="5">
    <location>
        <begin position="19"/>
        <end position="99"/>
    </location>
</feature>